<evidence type="ECO:0000256" key="6">
    <source>
        <dbReference type="ARBA" id="ARBA00023268"/>
    </source>
</evidence>
<comment type="caution">
    <text evidence="11">The sequence shown here is derived from an EMBL/GenBank/DDBJ whole genome shotgun (WGS) entry which is preliminary data.</text>
</comment>
<dbReference type="AlphaFoldDB" id="A0A557SQD2"/>
<evidence type="ECO:0000313" key="11">
    <source>
        <dbReference type="EMBL" id="TVO79609.1"/>
    </source>
</evidence>
<dbReference type="SUPFAM" id="SSF56601">
    <property type="entry name" value="beta-lactamase/transpeptidase-like"/>
    <property type="match status" value="2"/>
</dbReference>
<dbReference type="SUPFAM" id="SSF53955">
    <property type="entry name" value="Lysozyme-like"/>
    <property type="match status" value="1"/>
</dbReference>
<dbReference type="PANTHER" id="PTHR32282:SF24">
    <property type="entry name" value="GLYCOSYL TRANSFERASE FAMILY 51 DOMAIN-CONTAINING PROTEIN"/>
    <property type="match status" value="1"/>
</dbReference>
<dbReference type="EMBL" id="VMNI01000002">
    <property type="protein sequence ID" value="TVO79609.1"/>
    <property type="molecule type" value="Genomic_DNA"/>
</dbReference>
<comment type="catalytic activity">
    <reaction evidence="8">
        <text>[GlcNAc-(1-&gt;4)-Mur2Ac(oyl-L-Ala-gamma-D-Glu-L-Lys-D-Ala-D-Ala)](n)-di-trans,octa-cis-undecaprenyl diphosphate + beta-D-GlcNAc-(1-&gt;4)-Mur2Ac(oyl-L-Ala-gamma-D-Glu-L-Lys-D-Ala-D-Ala)-di-trans,octa-cis-undecaprenyl diphosphate = [GlcNAc-(1-&gt;4)-Mur2Ac(oyl-L-Ala-gamma-D-Glu-L-Lys-D-Ala-D-Ala)](n+1)-di-trans,octa-cis-undecaprenyl diphosphate + di-trans,octa-cis-undecaprenyl diphosphate + H(+)</text>
        <dbReference type="Rhea" id="RHEA:23708"/>
        <dbReference type="Rhea" id="RHEA-COMP:9602"/>
        <dbReference type="Rhea" id="RHEA-COMP:9603"/>
        <dbReference type="ChEBI" id="CHEBI:15378"/>
        <dbReference type="ChEBI" id="CHEBI:58405"/>
        <dbReference type="ChEBI" id="CHEBI:60033"/>
        <dbReference type="ChEBI" id="CHEBI:78435"/>
        <dbReference type="EC" id="2.4.99.28"/>
    </reaction>
</comment>
<dbReference type="InterPro" id="IPR012338">
    <property type="entry name" value="Beta-lactam/transpept-like"/>
</dbReference>
<evidence type="ECO:0000256" key="2">
    <source>
        <dbReference type="ARBA" id="ARBA00022645"/>
    </source>
</evidence>
<keyword evidence="9" id="KW-1133">Transmembrane helix</keyword>
<keyword evidence="5" id="KW-0808">Transferase</keyword>
<keyword evidence="6" id="KW-0511">Multifunctional enzyme</keyword>
<organism evidence="11 12">
    <name type="scientific">Denitromonas halophila</name>
    <dbReference type="NCBI Taxonomy" id="1629404"/>
    <lineage>
        <taxon>Bacteria</taxon>
        <taxon>Pseudomonadati</taxon>
        <taxon>Pseudomonadota</taxon>
        <taxon>Betaproteobacteria</taxon>
        <taxon>Rhodocyclales</taxon>
        <taxon>Zoogloeaceae</taxon>
        <taxon>Denitromonas</taxon>
    </lineage>
</organism>
<evidence type="ECO:0000256" key="5">
    <source>
        <dbReference type="ARBA" id="ARBA00022679"/>
    </source>
</evidence>
<dbReference type="Proteomes" id="UP000318349">
    <property type="component" value="Unassembled WGS sequence"/>
</dbReference>
<keyword evidence="9" id="KW-0472">Membrane</keyword>
<keyword evidence="2" id="KW-0121">Carboxypeptidase</keyword>
<dbReference type="Pfam" id="PF00912">
    <property type="entry name" value="Transgly"/>
    <property type="match status" value="1"/>
</dbReference>
<keyword evidence="9" id="KW-0812">Transmembrane</keyword>
<name>A0A557SQD2_9RHOO</name>
<dbReference type="GO" id="GO:0008955">
    <property type="term" value="F:peptidoglycan glycosyltransferase activity"/>
    <property type="evidence" value="ECO:0007669"/>
    <property type="project" value="UniProtKB-EC"/>
</dbReference>
<dbReference type="GO" id="GO:0006508">
    <property type="term" value="P:proteolysis"/>
    <property type="evidence" value="ECO:0007669"/>
    <property type="project" value="UniProtKB-KW"/>
</dbReference>
<feature type="transmembrane region" description="Helical" evidence="9">
    <location>
        <begin position="45"/>
        <end position="69"/>
    </location>
</feature>
<keyword evidence="3" id="KW-0645">Protease</keyword>
<evidence type="ECO:0000313" key="12">
    <source>
        <dbReference type="Proteomes" id="UP000318349"/>
    </source>
</evidence>
<dbReference type="PANTHER" id="PTHR32282">
    <property type="entry name" value="BINDING PROTEIN TRANSPEPTIDASE, PUTATIVE-RELATED"/>
    <property type="match status" value="1"/>
</dbReference>
<gene>
    <name evidence="11" type="ORF">FHP89_02350</name>
</gene>
<evidence type="ECO:0000256" key="8">
    <source>
        <dbReference type="ARBA" id="ARBA00049902"/>
    </source>
</evidence>
<reference evidence="11 12" key="1">
    <citation type="submission" date="2019-07" db="EMBL/GenBank/DDBJ databases">
        <title>The pathways for chlorine oxyanion respiration interact through the shared metabolite chlorate.</title>
        <authorList>
            <person name="Barnum T.P."/>
            <person name="Cheng Y."/>
            <person name="Hill K.A."/>
            <person name="Lucas L.N."/>
            <person name="Carlson H.K."/>
            <person name="Coates J.D."/>
        </authorList>
    </citation>
    <scope>NUCLEOTIDE SEQUENCE [LARGE SCALE GENOMIC DNA]</scope>
    <source>
        <strain evidence="11 12">SFB-1</strain>
    </source>
</reference>
<dbReference type="InterPro" id="IPR023346">
    <property type="entry name" value="Lysozyme-like_dom_sf"/>
</dbReference>
<dbReference type="GO" id="GO:0030288">
    <property type="term" value="C:outer membrane-bounded periplasmic space"/>
    <property type="evidence" value="ECO:0007669"/>
    <property type="project" value="TreeGrafter"/>
</dbReference>
<evidence type="ECO:0000259" key="10">
    <source>
        <dbReference type="Pfam" id="PF00912"/>
    </source>
</evidence>
<dbReference type="Gene3D" id="1.10.3810.10">
    <property type="entry name" value="Biosynthetic peptidoglycan transglycosylase-like"/>
    <property type="match status" value="1"/>
</dbReference>
<evidence type="ECO:0000256" key="3">
    <source>
        <dbReference type="ARBA" id="ARBA00022670"/>
    </source>
</evidence>
<dbReference type="GO" id="GO:0009252">
    <property type="term" value="P:peptidoglycan biosynthetic process"/>
    <property type="evidence" value="ECO:0007669"/>
    <property type="project" value="TreeGrafter"/>
</dbReference>
<dbReference type="EC" id="2.4.99.28" evidence="7"/>
<dbReference type="Gene3D" id="3.40.710.10">
    <property type="entry name" value="DD-peptidase/beta-lactamase superfamily"/>
    <property type="match status" value="1"/>
</dbReference>
<evidence type="ECO:0000256" key="9">
    <source>
        <dbReference type="SAM" id="Phobius"/>
    </source>
</evidence>
<dbReference type="InterPro" id="IPR036950">
    <property type="entry name" value="PBP_transglycosylase"/>
</dbReference>
<evidence type="ECO:0000256" key="4">
    <source>
        <dbReference type="ARBA" id="ARBA00022676"/>
    </source>
</evidence>
<evidence type="ECO:0000256" key="7">
    <source>
        <dbReference type="ARBA" id="ARBA00044770"/>
    </source>
</evidence>
<keyword evidence="4" id="KW-0328">Glycosyltransferase</keyword>
<evidence type="ECO:0000256" key="1">
    <source>
        <dbReference type="ARBA" id="ARBA00004752"/>
    </source>
</evidence>
<dbReference type="InterPro" id="IPR050396">
    <property type="entry name" value="Glycosyltr_51/Transpeptidase"/>
</dbReference>
<protein>
    <recommendedName>
        <fullName evidence="7">peptidoglycan glycosyltransferase</fullName>
        <ecNumber evidence="7">2.4.99.28</ecNumber>
    </recommendedName>
</protein>
<dbReference type="GO" id="GO:0004180">
    <property type="term" value="F:carboxypeptidase activity"/>
    <property type="evidence" value="ECO:0007669"/>
    <property type="project" value="UniProtKB-KW"/>
</dbReference>
<dbReference type="InterPro" id="IPR001264">
    <property type="entry name" value="Glyco_trans_51"/>
</dbReference>
<accession>A0A557SQD2</accession>
<keyword evidence="3" id="KW-0378">Hydrolase</keyword>
<comment type="pathway">
    <text evidence="1">Cell wall biogenesis; peptidoglycan biosynthesis.</text>
</comment>
<sequence>MREKIRHSTAGDDGFGGSCGIIVVPHHLQDLFVTRNIKPARRLTFFRLLGIAVFIVVLVSLVAGGLLIAHELNHSRLQAREISRYAETLKFEVSGKPNQAVVYPSHGPFDQRMGYTELPRIAERLQARGFALTGQTQFSAALMSYTQRGYFAPYREKAQAGFALMDCRDASLYRFRYPFHAYSDFAAVPRRVAQSLLFIENRDLLDASRPALNPAVDWVRFGRAGIGQLGRMVDADLDAPGGSTLATQIEKYRHSPDGITHNAREKLRQMVSASVRAYQDGEDTLPARERLVADYLNTVPLSAASGYGEVNGLGDGLWVWFGADFAQVNAALSREDGDDEALAAQGLAMRQVVALMIAHRRPSYYLARGRDDLVQLTGSYLRLLAEAGVISSRLSEAARAQTLVFRDQASDPARHPTVTGKGAGAVRSRVAGLLGTSLYGLDRMDVDVSSTLNRDLQHAVSDYLARLSDPAFAAEQGLIGERMLGPTSLGAVRYSFNLVERAAGGNRVRVQTDTTDQPLDINEGSKLELGSTAKLRVLATYLEIVAELHERYSTRDKEALRAVELARRDRLSRWAVDYLAAADDRALPAMLEAALERRFSASPDESFFTGGGLHTFGNFNNKDNHRSPTVREALQASINLPFVRLMREIVRYSMYQVPGSTAKLLEDSEDPRRAEYLARFADREGQTFLRRFWRKYQGLTPDAMRAQLLDGLRPSADRLSTVFRYLDPAAPPAALARFLGERLGDAQMSEAQIAQLFSRHAPAAFDLPDRGYVARLHPLELWLVAYRTAHPDATLGAALEASENERQAVYRWLFRTRFKRAQDVRIDTMLEVEAFLDIHRRWARMGYPFEHLVPSLATALGSSGDRPAALAELMGIIINDGVRLPTARIEGFRFAADTPYETQFTRRRAEGERVMAPEVATALRHALSEVVESGTARRLAGAFELADGTVLTLGGKTGTGDNRIVLAGDRTGPALNRTATFVFYLGPRHYGTLTAYVLGPNAAGYRFTSALPVQILKSMGPVLLPYLAPEMVAGCRAD</sequence>
<proteinExistence type="predicted"/>
<feature type="domain" description="Glycosyl transferase family 51" evidence="10">
    <location>
        <begin position="181"/>
        <end position="366"/>
    </location>
</feature>